<evidence type="ECO:0000256" key="6">
    <source>
        <dbReference type="ARBA" id="ARBA00023242"/>
    </source>
</evidence>
<keyword evidence="5" id="KW-0862">Zinc</keyword>
<dbReference type="GO" id="GO:0005634">
    <property type="term" value="C:nucleus"/>
    <property type="evidence" value="ECO:0007669"/>
    <property type="project" value="UniProtKB-SubCell"/>
</dbReference>
<dbReference type="InterPro" id="IPR015021">
    <property type="entry name" value="C11orf54_DUF1907"/>
</dbReference>
<protein>
    <recommendedName>
        <fullName evidence="7">DUF1907 domain-containing protein</fullName>
    </recommendedName>
</protein>
<dbReference type="GO" id="GO:0016788">
    <property type="term" value="F:hydrolase activity, acting on ester bonds"/>
    <property type="evidence" value="ECO:0007669"/>
    <property type="project" value="TreeGrafter"/>
</dbReference>
<dbReference type="OrthoDB" id="5119241at2759"/>
<dbReference type="Proteomes" id="UP001150904">
    <property type="component" value="Unassembled WGS sequence"/>
</dbReference>
<dbReference type="PANTHER" id="PTHR13204">
    <property type="entry name" value="PTD012 PROTEIN"/>
    <property type="match status" value="1"/>
</dbReference>
<reference evidence="8" key="2">
    <citation type="journal article" date="2023" name="IMA Fungus">
        <title>Comparative genomic study of the Penicillium genus elucidates a diverse pangenome and 15 lateral gene transfer events.</title>
        <authorList>
            <person name="Petersen C."/>
            <person name="Sorensen T."/>
            <person name="Nielsen M.R."/>
            <person name="Sondergaard T.E."/>
            <person name="Sorensen J.L."/>
            <person name="Fitzpatrick D.A."/>
            <person name="Frisvad J.C."/>
            <person name="Nielsen K.L."/>
        </authorList>
    </citation>
    <scope>NUCLEOTIDE SEQUENCE</scope>
    <source>
        <strain evidence="8">IBT 15544</strain>
    </source>
</reference>
<dbReference type="Pfam" id="PF08925">
    <property type="entry name" value="DUF1907"/>
    <property type="match status" value="1"/>
</dbReference>
<organism evidence="8 9">
    <name type="scientific">Penicillium cinerascens</name>
    <dbReference type="NCBI Taxonomy" id="70096"/>
    <lineage>
        <taxon>Eukaryota</taxon>
        <taxon>Fungi</taxon>
        <taxon>Dikarya</taxon>
        <taxon>Ascomycota</taxon>
        <taxon>Pezizomycotina</taxon>
        <taxon>Eurotiomycetes</taxon>
        <taxon>Eurotiomycetidae</taxon>
        <taxon>Eurotiales</taxon>
        <taxon>Aspergillaceae</taxon>
        <taxon>Penicillium</taxon>
    </lineage>
</organism>
<dbReference type="GeneID" id="83181015"/>
<dbReference type="RefSeq" id="XP_058307905.1">
    <property type="nucleotide sequence ID" value="XM_058453714.1"/>
</dbReference>
<dbReference type="CDD" id="cd17298">
    <property type="entry name" value="DUF1907"/>
    <property type="match status" value="1"/>
</dbReference>
<comment type="caution">
    <text evidence="8">The sequence shown here is derived from an EMBL/GenBank/DDBJ whole genome shotgun (WGS) entry which is preliminary data.</text>
</comment>
<evidence type="ECO:0000313" key="8">
    <source>
        <dbReference type="EMBL" id="KAJ5201989.1"/>
    </source>
</evidence>
<gene>
    <name evidence="8" type="ORF">N7498_006652</name>
</gene>
<keyword evidence="4" id="KW-0378">Hydrolase</keyword>
<evidence type="ECO:0000259" key="7">
    <source>
        <dbReference type="SMART" id="SM01168"/>
    </source>
</evidence>
<keyword evidence="6" id="KW-0539">Nucleus</keyword>
<sequence length="323" mass="35331">MNVTKHPRDNPPLEELSDVIQKSLEASFANATTSVVQCPDLRQPPFNLAAPGLSGKPCIADIGGQPNLFPTPNVNAKYSLLSLAKDMQMSPTEGFLLGAGAAPFHDIGHNAELAPNISWKSKTESPGFNDITSISINNETRVIQVGQDGTQSCERSPSANCALMMNLYGSNGNTGPVLKITAKARTGELNFTNCIRLSLRDFYGDSRPISLGGAFLLKSGKAKFHVMPDFPDPDNLPFRDRTQLEKEWLTYHVFDAPVVCLTVMHSADPEGLRLRMEHTHCFDADGNRKGGHYHYDVADGGDVEYEAYLHPASILYRIDQPMA</sequence>
<evidence type="ECO:0000256" key="4">
    <source>
        <dbReference type="ARBA" id="ARBA00022801"/>
    </source>
</evidence>
<keyword evidence="9" id="KW-1185">Reference proteome</keyword>
<name>A0A9W9MIH6_9EURO</name>
<feature type="domain" description="DUF1907" evidence="7">
    <location>
        <begin position="19"/>
        <end position="318"/>
    </location>
</feature>
<keyword evidence="3" id="KW-0479">Metal-binding</keyword>
<dbReference type="GO" id="GO:0008270">
    <property type="term" value="F:zinc ion binding"/>
    <property type="evidence" value="ECO:0007669"/>
    <property type="project" value="TreeGrafter"/>
</dbReference>
<evidence type="ECO:0000256" key="3">
    <source>
        <dbReference type="ARBA" id="ARBA00022723"/>
    </source>
</evidence>
<evidence type="ECO:0000256" key="2">
    <source>
        <dbReference type="ARBA" id="ARBA00011245"/>
    </source>
</evidence>
<evidence type="ECO:0000256" key="1">
    <source>
        <dbReference type="ARBA" id="ARBA00004123"/>
    </source>
</evidence>
<dbReference type="PANTHER" id="PTHR13204:SF1">
    <property type="entry name" value="ESTER HYDROLASE C11ORF54"/>
    <property type="match status" value="1"/>
</dbReference>
<proteinExistence type="predicted"/>
<accession>A0A9W9MIH6</accession>
<comment type="subcellular location">
    <subcellularLocation>
        <location evidence="1">Nucleus</location>
    </subcellularLocation>
</comment>
<evidence type="ECO:0000313" key="9">
    <source>
        <dbReference type="Proteomes" id="UP001150904"/>
    </source>
</evidence>
<dbReference type="EMBL" id="JAPQKR010000013">
    <property type="protein sequence ID" value="KAJ5201989.1"/>
    <property type="molecule type" value="Genomic_DNA"/>
</dbReference>
<dbReference type="SMART" id="SM01168">
    <property type="entry name" value="DUF1907"/>
    <property type="match status" value="1"/>
</dbReference>
<dbReference type="SUPFAM" id="SSF117856">
    <property type="entry name" value="AF0104/ALDC/Ptd012-like"/>
    <property type="match status" value="1"/>
</dbReference>
<dbReference type="AlphaFoldDB" id="A0A9W9MIH6"/>
<evidence type="ECO:0000256" key="5">
    <source>
        <dbReference type="ARBA" id="ARBA00022833"/>
    </source>
</evidence>
<comment type="subunit">
    <text evidence="2">Monomer.</text>
</comment>
<reference evidence="8" key="1">
    <citation type="submission" date="2022-12" db="EMBL/GenBank/DDBJ databases">
        <authorList>
            <person name="Petersen C."/>
        </authorList>
    </citation>
    <scope>NUCLEOTIDE SEQUENCE</scope>
    <source>
        <strain evidence="8">IBT 15544</strain>
    </source>
</reference>